<keyword evidence="1" id="KW-1133">Transmembrane helix</keyword>
<evidence type="ECO:0000313" key="3">
    <source>
        <dbReference type="Proteomes" id="UP001203687"/>
    </source>
</evidence>
<proteinExistence type="predicted"/>
<evidence type="ECO:0000313" key="2">
    <source>
        <dbReference type="EMBL" id="MCK8482229.1"/>
    </source>
</evidence>
<dbReference type="SMART" id="SM00935">
    <property type="entry name" value="OmpH"/>
    <property type="match status" value="1"/>
</dbReference>
<dbReference type="Pfam" id="PF03938">
    <property type="entry name" value="OmpH"/>
    <property type="match status" value="1"/>
</dbReference>
<protein>
    <submittedName>
        <fullName evidence="2">OmpH family outer membrane protein</fullName>
    </submittedName>
</protein>
<dbReference type="InterPro" id="IPR005632">
    <property type="entry name" value="Chaperone_Skp"/>
</dbReference>
<accession>A0ABT0HDU5</accession>
<name>A0ABT0HDU5_9FLAO</name>
<organism evidence="2 3">
    <name type="scientific">Psychroserpens algicola</name>
    <dbReference type="NCBI Taxonomy" id="1719034"/>
    <lineage>
        <taxon>Bacteria</taxon>
        <taxon>Pseudomonadati</taxon>
        <taxon>Bacteroidota</taxon>
        <taxon>Flavobacteriia</taxon>
        <taxon>Flavobacteriales</taxon>
        <taxon>Flavobacteriaceae</taxon>
        <taxon>Psychroserpens</taxon>
    </lineage>
</organism>
<reference evidence="2" key="1">
    <citation type="submission" date="2022-04" db="EMBL/GenBank/DDBJ databases">
        <authorList>
            <person name="Ren T."/>
        </authorList>
    </citation>
    <scope>NUCLEOTIDE SEQUENCE</scope>
    <source>
        <strain evidence="2">F63249</strain>
    </source>
</reference>
<evidence type="ECO:0000256" key="1">
    <source>
        <dbReference type="SAM" id="Phobius"/>
    </source>
</evidence>
<dbReference type="InterPro" id="IPR024930">
    <property type="entry name" value="Skp_dom_sf"/>
</dbReference>
<dbReference type="RefSeq" id="WP_248413954.1">
    <property type="nucleotide sequence ID" value="NZ_JALPQF010000024.1"/>
</dbReference>
<sequence length="166" mass="19344">MNKLKLLPLINTLLIIGLILFYVFNATSNNKESIVYVNNAKLFNEFQMTKEMRTIGEDQMQEKRKILDGLVTNYQSIEDKTSEASQSLQNRIVILNQELQEFQQDYFNSVNQKITDRLDVYLEEFGKAKGLKFILGSNILYVEDTIEVTDEALQYINQRYNGLQLN</sequence>
<dbReference type="EMBL" id="JALPQF010000024">
    <property type="protein sequence ID" value="MCK8482229.1"/>
    <property type="molecule type" value="Genomic_DNA"/>
</dbReference>
<keyword evidence="1" id="KW-0472">Membrane</keyword>
<keyword evidence="1" id="KW-0812">Transmembrane</keyword>
<keyword evidence="3" id="KW-1185">Reference proteome</keyword>
<dbReference type="Proteomes" id="UP001203687">
    <property type="component" value="Unassembled WGS sequence"/>
</dbReference>
<feature type="transmembrane region" description="Helical" evidence="1">
    <location>
        <begin position="6"/>
        <end position="24"/>
    </location>
</feature>
<comment type="caution">
    <text evidence="2">The sequence shown here is derived from an EMBL/GenBank/DDBJ whole genome shotgun (WGS) entry which is preliminary data.</text>
</comment>
<dbReference type="SUPFAM" id="SSF111384">
    <property type="entry name" value="OmpH-like"/>
    <property type="match status" value="1"/>
</dbReference>
<dbReference type="Gene3D" id="3.30.910.20">
    <property type="entry name" value="Skp domain"/>
    <property type="match status" value="1"/>
</dbReference>
<gene>
    <name evidence="2" type="ORF">MUY34_16480</name>
</gene>